<dbReference type="GO" id="GO:0005886">
    <property type="term" value="C:plasma membrane"/>
    <property type="evidence" value="ECO:0007669"/>
    <property type="project" value="UniProtKB-SubCell"/>
</dbReference>
<evidence type="ECO:0000256" key="2">
    <source>
        <dbReference type="ARBA" id="ARBA00022989"/>
    </source>
</evidence>
<evidence type="ECO:0000256" key="5">
    <source>
        <dbReference type="ARBA" id="ARBA00023210"/>
    </source>
</evidence>
<evidence type="ECO:0000313" key="7">
    <source>
        <dbReference type="EMBL" id="QLL78124.1"/>
    </source>
</evidence>
<evidence type="ECO:0000256" key="1">
    <source>
        <dbReference type="ARBA" id="ARBA00022692"/>
    </source>
</evidence>
<keyword evidence="3 6" id="KW-0175">Coiled coil</keyword>
<keyword evidence="4 6" id="KW-0472">Membrane</keyword>
<dbReference type="EMBL" id="CP047418">
    <property type="protein sequence ID" value="QLL78124.1"/>
    <property type="molecule type" value="Genomic_DNA"/>
</dbReference>
<sequence length="568" mass="65792">MVAFFVVVVLAAVGIYLGILYLQKKYTKLVAEKHAAVLELTDTELSDDFNNLKRLNLTGDSLTQFNKIDKSYRYLMNRQLPEISENLNTASQHIAAYQLIAAKKNLGQVDQSLADADEQFAAIKKELVDIQKNTEDQQRLILTLKKKYQAIRKQLLAKNFSYGPAIDKLEENLANLEDEFEQYSKLTASGDFVKSEKPMKQLEKNTSEMEACLESIPPLYNNLKTVFPQQLDELAAGYQKMIAEHYGFTSNVEQMLADIQKDCKENMTNLTQLQIKEAEATDKRIADMIDRLYELMSKEYTAQIKVQNRAEELQRFITHAEQHQKDLLADLERLQQNYELNNNELENAHRLGREIRQIQQQFSAYRDRGEEENVVYTEVLAQHEQMFSSLERIESEQKKIQTSVAGLWKEEKEAQDAVAEFDVEIHKLRRAIERLNLPGVSAEYTDYFLYVSDEIVALDNSLNEQRINMEEITKAMLNTQSDLDVLKSKTEDIIDSSVLVERLMQYSNRYKNRYPEVDAAYQEALRLFNQEYDYVGALDAISHAVDKVEPGVFKRLSDEYQRQVADRR</sequence>
<accession>A0A7H9EKD5</accession>
<name>A0A7H9EKD5_9LACO</name>
<keyword evidence="6" id="KW-1003">Cell membrane</keyword>
<dbReference type="Proteomes" id="UP000510886">
    <property type="component" value="Chromosome"/>
</dbReference>
<dbReference type="KEGG" id="lsw:GTO87_05615"/>
<keyword evidence="2 6" id="KW-1133">Transmembrane helix</keyword>
<keyword evidence="5 6" id="KW-0717">Septation</keyword>
<feature type="topological domain" description="Extracellular" evidence="6">
    <location>
        <begin position="1"/>
        <end position="3"/>
    </location>
</feature>
<dbReference type="GO" id="GO:0000917">
    <property type="term" value="P:division septum assembly"/>
    <property type="evidence" value="ECO:0007669"/>
    <property type="project" value="UniProtKB-KW"/>
</dbReference>
<comment type="similarity">
    <text evidence="6">Belongs to the EzrA family.</text>
</comment>
<evidence type="ECO:0000256" key="4">
    <source>
        <dbReference type="ARBA" id="ARBA00023136"/>
    </source>
</evidence>
<feature type="coiled-coil region" evidence="6">
    <location>
        <begin position="317"/>
        <end position="361"/>
    </location>
</feature>
<dbReference type="RefSeq" id="WP_180848421.1">
    <property type="nucleotide sequence ID" value="NZ_CP047418.1"/>
</dbReference>
<keyword evidence="6" id="KW-0131">Cell cycle</keyword>
<dbReference type="HAMAP" id="MF_00728">
    <property type="entry name" value="EzrA"/>
    <property type="match status" value="1"/>
</dbReference>
<organism evidence="7 8">
    <name type="scientific">Ligilactobacillus saerimneri</name>
    <dbReference type="NCBI Taxonomy" id="228229"/>
    <lineage>
        <taxon>Bacteria</taxon>
        <taxon>Bacillati</taxon>
        <taxon>Bacillota</taxon>
        <taxon>Bacilli</taxon>
        <taxon>Lactobacillales</taxon>
        <taxon>Lactobacillaceae</taxon>
        <taxon>Ligilactobacillus</taxon>
    </lineage>
</organism>
<dbReference type="GO" id="GO:0005940">
    <property type="term" value="C:septin ring"/>
    <property type="evidence" value="ECO:0007669"/>
    <property type="project" value="InterPro"/>
</dbReference>
<evidence type="ECO:0000313" key="8">
    <source>
        <dbReference type="Proteomes" id="UP000510886"/>
    </source>
</evidence>
<dbReference type="NCBIfam" id="NF003409">
    <property type="entry name" value="PRK04778.1-3"/>
    <property type="match status" value="1"/>
</dbReference>
<comment type="subcellular location">
    <subcellularLocation>
        <location evidence="6">Cell membrane</location>
        <topology evidence="6">Single-pass membrane protein</topology>
    </subcellularLocation>
    <text evidence="6">Colocalized with FtsZ to the nascent septal site.</text>
</comment>
<protein>
    <recommendedName>
        <fullName evidence="6">Septation ring formation regulator EzrA</fullName>
    </recommendedName>
</protein>
<keyword evidence="6" id="KW-0132">Cell division</keyword>
<dbReference type="InterPro" id="IPR010379">
    <property type="entry name" value="EzrA"/>
</dbReference>
<feature type="topological domain" description="Cytoplasmic" evidence="6">
    <location>
        <begin position="23"/>
        <end position="568"/>
    </location>
</feature>
<dbReference type="Pfam" id="PF06160">
    <property type="entry name" value="EzrA"/>
    <property type="match status" value="1"/>
</dbReference>
<evidence type="ECO:0000256" key="3">
    <source>
        <dbReference type="ARBA" id="ARBA00023054"/>
    </source>
</evidence>
<reference evidence="7 8" key="1">
    <citation type="submission" date="2020-01" db="EMBL/GenBank/DDBJ databases">
        <title>Complete and circular genome sequences of six lactobacillus isolates from horses.</title>
        <authorList>
            <person name="Hassan H.M."/>
        </authorList>
    </citation>
    <scope>NUCLEOTIDE SEQUENCE [LARGE SCALE GENOMIC DNA]</scope>
    <source>
        <strain evidence="7 8">1A</strain>
    </source>
</reference>
<evidence type="ECO:0000256" key="6">
    <source>
        <dbReference type="HAMAP-Rule" id="MF_00728"/>
    </source>
</evidence>
<gene>
    <name evidence="6 7" type="primary">ezrA</name>
    <name evidence="7" type="ORF">GTO87_05615</name>
</gene>
<dbReference type="AlphaFoldDB" id="A0A7H9EKD5"/>
<keyword evidence="1 6" id="KW-0812">Transmembrane</keyword>
<comment type="function">
    <text evidence="6">Negative regulator of FtsZ ring formation; modulates the frequency and position of FtsZ ring formation. Inhibits FtsZ ring formation at polar sites. Interacts either with FtsZ or with one of its binding partners to promote depolymerization.</text>
</comment>
<proteinExistence type="inferred from homology"/>
<dbReference type="GO" id="GO:0000921">
    <property type="term" value="P:septin ring assembly"/>
    <property type="evidence" value="ECO:0007669"/>
    <property type="project" value="InterPro"/>
</dbReference>